<dbReference type="SUPFAM" id="SSF46938">
    <property type="entry name" value="CRAL/TRIO N-terminal domain"/>
    <property type="match status" value="1"/>
</dbReference>
<dbReference type="CDD" id="cd00170">
    <property type="entry name" value="SEC14"/>
    <property type="match status" value="1"/>
</dbReference>
<protein>
    <recommendedName>
        <fullName evidence="1">CRAL-TRIO domain-containing protein</fullName>
    </recommendedName>
</protein>
<dbReference type="GO" id="GO:0012505">
    <property type="term" value="C:endomembrane system"/>
    <property type="evidence" value="ECO:0007669"/>
    <property type="project" value="TreeGrafter"/>
</dbReference>
<organism evidence="2 3">
    <name type="scientific">Blomia tropicalis</name>
    <name type="common">Mite</name>
    <dbReference type="NCBI Taxonomy" id="40697"/>
    <lineage>
        <taxon>Eukaryota</taxon>
        <taxon>Metazoa</taxon>
        <taxon>Ecdysozoa</taxon>
        <taxon>Arthropoda</taxon>
        <taxon>Chelicerata</taxon>
        <taxon>Arachnida</taxon>
        <taxon>Acari</taxon>
        <taxon>Acariformes</taxon>
        <taxon>Sarcoptiformes</taxon>
        <taxon>Astigmata</taxon>
        <taxon>Glycyphagoidea</taxon>
        <taxon>Echimyopodidae</taxon>
        <taxon>Blomia</taxon>
    </lineage>
</organism>
<gene>
    <name evidence="2" type="ORF">RDWZM_004663</name>
</gene>
<proteinExistence type="predicted"/>
<evidence type="ECO:0000313" key="3">
    <source>
        <dbReference type="Proteomes" id="UP001142055"/>
    </source>
</evidence>
<sequence length="289" mass="34047">MEAKSIKTDFKLIVENVRNQFLLIASNEPDHFDQRDMEMVKSNDWWTERFVKVNNGNERDSLNQMLNAFRWRKSFGVNDRALNDAPHEFIKGAAMFPHGFDHKSRPVVYLRAKMYQKIQRLNTIFQQFATGIIEHVDRLAGRKGFVVVFDSTGMGWRNFDIDFLQFIHQLFQHYYPCGVRSYIVYNLPKMLRPIWKLSKLLVGSSIRVFHFCNSAEELSQFIPNDNILYYMGGESYDDFTEYEGSQGAPMARQLAPKLGYSKEEVDKFFAMFEEQIRDTEKLLEPTKKR</sequence>
<dbReference type="SMART" id="SM00516">
    <property type="entry name" value="SEC14"/>
    <property type="match status" value="1"/>
</dbReference>
<comment type="caution">
    <text evidence="2">The sequence shown here is derived from an EMBL/GenBank/DDBJ whole genome shotgun (WGS) entry which is preliminary data.</text>
</comment>
<evidence type="ECO:0000259" key="1">
    <source>
        <dbReference type="PROSITE" id="PS50191"/>
    </source>
</evidence>
<dbReference type="AlphaFoldDB" id="A0A9Q0M3X4"/>
<dbReference type="InterPro" id="IPR036865">
    <property type="entry name" value="CRAL-TRIO_dom_sf"/>
</dbReference>
<dbReference type="Gene3D" id="3.40.525.10">
    <property type="entry name" value="CRAL-TRIO lipid binding domain"/>
    <property type="match status" value="1"/>
</dbReference>
<accession>A0A9Q0M3X4</accession>
<dbReference type="PANTHER" id="PTHR46384:SF1">
    <property type="entry name" value="MOTILE SPERM DOMAIN-CONTAINING PROTEIN 2"/>
    <property type="match status" value="1"/>
</dbReference>
<dbReference type="InterPro" id="IPR053012">
    <property type="entry name" value="ER-organelle_contact"/>
</dbReference>
<reference evidence="2" key="1">
    <citation type="submission" date="2022-12" db="EMBL/GenBank/DDBJ databases">
        <title>Genome assemblies of Blomia tropicalis.</title>
        <authorList>
            <person name="Cui Y."/>
        </authorList>
    </citation>
    <scope>NUCLEOTIDE SEQUENCE</scope>
    <source>
        <tissue evidence="2">Adult mites</tissue>
    </source>
</reference>
<dbReference type="SUPFAM" id="SSF52087">
    <property type="entry name" value="CRAL/TRIO domain"/>
    <property type="match status" value="1"/>
</dbReference>
<name>A0A9Q0M3X4_BLOTA</name>
<feature type="domain" description="CRAL-TRIO" evidence="1">
    <location>
        <begin position="98"/>
        <end position="239"/>
    </location>
</feature>
<evidence type="ECO:0000313" key="2">
    <source>
        <dbReference type="EMBL" id="KAJ6218851.1"/>
    </source>
</evidence>
<dbReference type="Pfam" id="PF00650">
    <property type="entry name" value="CRAL_TRIO"/>
    <property type="match status" value="1"/>
</dbReference>
<dbReference type="PANTHER" id="PTHR46384">
    <property type="entry name" value="MOTILE SPERM DOMAIN-CONTAINING PROTEIN 2"/>
    <property type="match status" value="1"/>
</dbReference>
<dbReference type="PROSITE" id="PS50191">
    <property type="entry name" value="CRAL_TRIO"/>
    <property type="match status" value="1"/>
</dbReference>
<dbReference type="InterPro" id="IPR001251">
    <property type="entry name" value="CRAL-TRIO_dom"/>
</dbReference>
<dbReference type="InterPro" id="IPR036273">
    <property type="entry name" value="CRAL/TRIO_N_dom_sf"/>
</dbReference>
<keyword evidence="3" id="KW-1185">Reference proteome</keyword>
<dbReference type="Proteomes" id="UP001142055">
    <property type="component" value="Chromosome 2"/>
</dbReference>
<dbReference type="GO" id="GO:0140284">
    <property type="term" value="C:endoplasmic reticulum-endosome membrane contact site"/>
    <property type="evidence" value="ECO:0007669"/>
    <property type="project" value="TreeGrafter"/>
</dbReference>
<dbReference type="EMBL" id="JAPWDV010000002">
    <property type="protein sequence ID" value="KAJ6218851.1"/>
    <property type="molecule type" value="Genomic_DNA"/>
</dbReference>